<dbReference type="AlphaFoldDB" id="I2GDI5"/>
<dbReference type="GO" id="GO:0012505">
    <property type="term" value="C:endomembrane system"/>
    <property type="evidence" value="ECO:0007669"/>
    <property type="project" value="UniProtKB-SubCell"/>
</dbReference>
<dbReference type="Proteomes" id="UP000009309">
    <property type="component" value="Unassembled WGS sequence"/>
</dbReference>
<keyword evidence="5" id="KW-0443">Lipid metabolism</keyword>
<sequence length="304" mass="36730">MPQEDVLRITTAILIVWIGIILIWERVAPYRKGLSLFREGFWVDLVWYTIIQSYVLKILIFDYIIAPLQTHFNWSDWQFVRDWPIWVQVLFFLFTHDLYIYLFHRWQHANKWLWRTHEAHHSNKQVDFLAGSRSHALEIIINQTIEFAPILLLGADPAVIPIKALLDAMFGMFIHANVRVNLGPLKYIINTPNLHLWHHANYREVFHANFSTKFSFFDYLFGTVYDPGHAPGDKPENWGLYYDFPKDYFMQHAFSFRRFDERALLRYKWFSRYYYLRPNLLRWLSRRKPNPQPSQERIDTYPAD</sequence>
<evidence type="ECO:0000256" key="7">
    <source>
        <dbReference type="SAM" id="Phobius"/>
    </source>
</evidence>
<dbReference type="GO" id="GO:0050479">
    <property type="term" value="F:glyceryl-ether monooxygenase activity"/>
    <property type="evidence" value="ECO:0007669"/>
    <property type="project" value="TreeGrafter"/>
</dbReference>
<dbReference type="EMBL" id="CAIT01000004">
    <property type="protein sequence ID" value="CCH51959.1"/>
    <property type="molecule type" value="Genomic_DNA"/>
</dbReference>
<keyword evidence="6 7" id="KW-0472">Membrane</keyword>
<feature type="transmembrane region" description="Helical" evidence="7">
    <location>
        <begin position="85"/>
        <end position="103"/>
    </location>
</feature>
<keyword evidence="10" id="KW-1185">Reference proteome</keyword>
<keyword evidence="3 7" id="KW-1133">Transmembrane helix</keyword>
<dbReference type="GO" id="GO:0016020">
    <property type="term" value="C:membrane"/>
    <property type="evidence" value="ECO:0007669"/>
    <property type="project" value="GOC"/>
</dbReference>
<feature type="transmembrane region" description="Helical" evidence="7">
    <location>
        <begin position="6"/>
        <end position="24"/>
    </location>
</feature>
<evidence type="ECO:0000259" key="8">
    <source>
        <dbReference type="Pfam" id="PF04116"/>
    </source>
</evidence>
<dbReference type="GO" id="GO:0006643">
    <property type="term" value="P:membrane lipid metabolic process"/>
    <property type="evidence" value="ECO:0007669"/>
    <property type="project" value="TreeGrafter"/>
</dbReference>
<name>I2GDI5_9BACT</name>
<evidence type="ECO:0000256" key="3">
    <source>
        <dbReference type="ARBA" id="ARBA00022989"/>
    </source>
</evidence>
<keyword evidence="4" id="KW-0560">Oxidoreductase</keyword>
<dbReference type="PANTHER" id="PTHR21624">
    <property type="entry name" value="STEROL DESATURASE-RELATED PROTEIN"/>
    <property type="match status" value="1"/>
</dbReference>
<dbReference type="STRING" id="1185876.BN8_00918"/>
<keyword evidence="2 7" id="KW-0812">Transmembrane</keyword>
<dbReference type="PANTHER" id="PTHR21624:SF1">
    <property type="entry name" value="ALKYLGLYCEROL MONOOXYGENASE"/>
    <property type="match status" value="1"/>
</dbReference>
<dbReference type="Pfam" id="PF04116">
    <property type="entry name" value="FA_hydroxylase"/>
    <property type="match status" value="1"/>
</dbReference>
<evidence type="ECO:0000313" key="10">
    <source>
        <dbReference type="Proteomes" id="UP000009309"/>
    </source>
</evidence>
<feature type="transmembrane region" description="Helical" evidence="7">
    <location>
        <begin position="45"/>
        <end position="65"/>
    </location>
</feature>
<dbReference type="OrthoDB" id="9770329at2"/>
<evidence type="ECO:0000256" key="6">
    <source>
        <dbReference type="ARBA" id="ARBA00023136"/>
    </source>
</evidence>
<comment type="caution">
    <text evidence="9">The sequence shown here is derived from an EMBL/GenBank/DDBJ whole genome shotgun (WGS) entry which is preliminary data.</text>
</comment>
<dbReference type="RefSeq" id="WP_009280545.1">
    <property type="nucleotide sequence ID" value="NZ_CAIT01000004.1"/>
</dbReference>
<dbReference type="InterPro" id="IPR006694">
    <property type="entry name" value="Fatty_acid_hydroxylase"/>
</dbReference>
<evidence type="ECO:0000256" key="1">
    <source>
        <dbReference type="ARBA" id="ARBA00004127"/>
    </source>
</evidence>
<gene>
    <name evidence="9" type="ORF">BN8_00918</name>
</gene>
<accession>I2GDI5</accession>
<dbReference type="GO" id="GO:0005506">
    <property type="term" value="F:iron ion binding"/>
    <property type="evidence" value="ECO:0007669"/>
    <property type="project" value="InterPro"/>
</dbReference>
<organism evidence="9 10">
    <name type="scientific">Fibrisoma limi BUZ 3</name>
    <dbReference type="NCBI Taxonomy" id="1185876"/>
    <lineage>
        <taxon>Bacteria</taxon>
        <taxon>Pseudomonadati</taxon>
        <taxon>Bacteroidota</taxon>
        <taxon>Cytophagia</taxon>
        <taxon>Cytophagales</taxon>
        <taxon>Spirosomataceae</taxon>
        <taxon>Fibrisoma</taxon>
    </lineage>
</organism>
<protein>
    <submittedName>
        <fullName evidence="9">Fatty acid hydroxylase</fullName>
    </submittedName>
</protein>
<evidence type="ECO:0000256" key="4">
    <source>
        <dbReference type="ARBA" id="ARBA00023002"/>
    </source>
</evidence>
<reference evidence="9 10" key="1">
    <citation type="journal article" date="2012" name="J. Bacteriol.">
        <title>Genome Sequence of the Filamentous Bacterium Fibrisoma limi BUZ 3T.</title>
        <authorList>
            <person name="Filippini M."/>
            <person name="Qi W."/>
            <person name="Jaenicke S."/>
            <person name="Goesmann A."/>
            <person name="Smits T.H."/>
            <person name="Bagheri H.C."/>
        </authorList>
    </citation>
    <scope>NUCLEOTIDE SEQUENCE [LARGE SCALE GENOMIC DNA]</scope>
    <source>
        <strain evidence="10">BUZ 3T</strain>
    </source>
</reference>
<comment type="subcellular location">
    <subcellularLocation>
        <location evidence="1">Endomembrane system</location>
        <topology evidence="1">Multi-pass membrane protein</topology>
    </subcellularLocation>
</comment>
<proteinExistence type="predicted"/>
<dbReference type="GO" id="GO:0008610">
    <property type="term" value="P:lipid biosynthetic process"/>
    <property type="evidence" value="ECO:0007669"/>
    <property type="project" value="InterPro"/>
</dbReference>
<dbReference type="InterPro" id="IPR051689">
    <property type="entry name" value="Sterol_desaturase/TMEM195"/>
</dbReference>
<feature type="domain" description="Fatty acid hydroxylase" evidence="8">
    <location>
        <begin position="90"/>
        <end position="223"/>
    </location>
</feature>
<evidence type="ECO:0000313" key="9">
    <source>
        <dbReference type="EMBL" id="CCH51959.1"/>
    </source>
</evidence>
<evidence type="ECO:0000256" key="2">
    <source>
        <dbReference type="ARBA" id="ARBA00022692"/>
    </source>
</evidence>
<dbReference type="eggNOG" id="COG3000">
    <property type="taxonomic scope" value="Bacteria"/>
</dbReference>
<evidence type="ECO:0000256" key="5">
    <source>
        <dbReference type="ARBA" id="ARBA00023098"/>
    </source>
</evidence>